<keyword evidence="4 8" id="KW-0732">Signal</keyword>
<accession>A0ABP7CP47</accession>
<gene>
    <name evidence="9" type="ORF">GCM10022377_01000</name>
</gene>
<keyword evidence="2 5" id="KW-0813">Transport</keyword>
<comment type="subcellular location">
    <subcellularLocation>
        <location evidence="1">Cell envelope</location>
    </subcellularLocation>
</comment>
<name>A0ABP7CP47_9MICC</name>
<dbReference type="PANTHER" id="PTHR42953:SF1">
    <property type="entry name" value="METAL-BINDING PROTEIN HI_0362-RELATED"/>
    <property type="match status" value="1"/>
</dbReference>
<dbReference type="InterPro" id="IPR006128">
    <property type="entry name" value="Lipoprotein_PsaA-like"/>
</dbReference>
<evidence type="ECO:0000256" key="2">
    <source>
        <dbReference type="ARBA" id="ARBA00022448"/>
    </source>
</evidence>
<protein>
    <recommendedName>
        <fullName evidence="11">ABC transporter substrate-binding protein</fullName>
    </recommendedName>
</protein>
<evidence type="ECO:0000256" key="7">
    <source>
        <dbReference type="SAM" id="MobiDB-lite"/>
    </source>
</evidence>
<evidence type="ECO:0000256" key="6">
    <source>
        <dbReference type="SAM" id="Coils"/>
    </source>
</evidence>
<dbReference type="Gene3D" id="3.40.50.1980">
    <property type="entry name" value="Nitrogenase molybdenum iron protein domain"/>
    <property type="match status" value="3"/>
</dbReference>
<organism evidence="9 10">
    <name type="scientific">Zhihengliuella alba</name>
    <dbReference type="NCBI Taxonomy" id="547018"/>
    <lineage>
        <taxon>Bacteria</taxon>
        <taxon>Bacillati</taxon>
        <taxon>Actinomycetota</taxon>
        <taxon>Actinomycetes</taxon>
        <taxon>Micrococcales</taxon>
        <taxon>Micrococcaceae</taxon>
        <taxon>Zhihengliuella</taxon>
    </lineage>
</organism>
<evidence type="ECO:0000313" key="10">
    <source>
        <dbReference type="Proteomes" id="UP001501536"/>
    </source>
</evidence>
<evidence type="ECO:0000256" key="3">
    <source>
        <dbReference type="ARBA" id="ARBA00022723"/>
    </source>
</evidence>
<keyword evidence="6" id="KW-0175">Coiled coil</keyword>
<dbReference type="PANTHER" id="PTHR42953">
    <property type="entry name" value="HIGH-AFFINITY ZINC UPTAKE SYSTEM PROTEIN ZNUA-RELATED"/>
    <property type="match status" value="1"/>
</dbReference>
<evidence type="ECO:0000256" key="5">
    <source>
        <dbReference type="RuleBase" id="RU003512"/>
    </source>
</evidence>
<dbReference type="InterPro" id="IPR006127">
    <property type="entry name" value="ZnuA-like"/>
</dbReference>
<reference evidence="10" key="1">
    <citation type="journal article" date="2019" name="Int. J. Syst. Evol. Microbiol.">
        <title>The Global Catalogue of Microorganisms (GCM) 10K type strain sequencing project: providing services to taxonomists for standard genome sequencing and annotation.</title>
        <authorList>
            <consortium name="The Broad Institute Genomics Platform"/>
            <consortium name="The Broad Institute Genome Sequencing Center for Infectious Disease"/>
            <person name="Wu L."/>
            <person name="Ma J."/>
        </authorList>
    </citation>
    <scope>NUCLEOTIDE SEQUENCE [LARGE SCALE GENOMIC DNA]</scope>
    <source>
        <strain evidence="10">JCM 16961</strain>
    </source>
</reference>
<evidence type="ECO:0000256" key="1">
    <source>
        <dbReference type="ARBA" id="ARBA00004196"/>
    </source>
</evidence>
<dbReference type="InterPro" id="IPR050492">
    <property type="entry name" value="Bact_metal-bind_prot9"/>
</dbReference>
<comment type="similarity">
    <text evidence="5">Belongs to the bacterial solute-binding protein 9 family.</text>
</comment>
<dbReference type="PROSITE" id="PS51257">
    <property type="entry name" value="PROKAR_LIPOPROTEIN"/>
    <property type="match status" value="1"/>
</dbReference>
<sequence length="361" mass="37597">MRRRPLPLLAVGLTAGTLVLAGCSTDPASGGGDDAGITVVASTSVYGDIAEQIGGDGVEVDSIVDSVAQDPHSYEATVQDKLAVSKADVVIANGGGYDSFMEQLIADTDVDPASVVTVFELSETAHSDGEAAGEEPAEEAEHDHAAEDEEHDHAAEESEHDHAADGQAEEGAEEGHDGHGHEGHSHAEGNEHVWYDFHVMQAAVEEVTAALVAADPEGQSTYQENAAALTAELEALEARVQELSATADGRKYAMTEPLPFYLMEEAGLADATPEGYSETVEAGESVPPLLQKELIDALGAGEIAVLAYNPQSASPQTEAVRSAAEEAGVPVVELTETLPDDQDYADWMSTNLDALEAALAG</sequence>
<feature type="compositionally biased region" description="Basic and acidic residues" evidence="7">
    <location>
        <begin position="173"/>
        <end position="187"/>
    </location>
</feature>
<feature type="signal peptide" evidence="8">
    <location>
        <begin position="1"/>
        <end position="21"/>
    </location>
</feature>
<keyword evidence="10" id="KW-1185">Reference proteome</keyword>
<keyword evidence="3" id="KW-0479">Metal-binding</keyword>
<feature type="compositionally biased region" description="Basic and acidic residues" evidence="7">
    <location>
        <begin position="139"/>
        <end position="164"/>
    </location>
</feature>
<dbReference type="SUPFAM" id="SSF53807">
    <property type="entry name" value="Helical backbone' metal receptor"/>
    <property type="match status" value="1"/>
</dbReference>
<evidence type="ECO:0000313" key="9">
    <source>
        <dbReference type="EMBL" id="GAA3692447.1"/>
    </source>
</evidence>
<feature type="region of interest" description="Disordered" evidence="7">
    <location>
        <begin position="125"/>
        <end position="187"/>
    </location>
</feature>
<feature type="chain" id="PRO_5046535655" description="ABC transporter substrate-binding protein" evidence="8">
    <location>
        <begin position="22"/>
        <end position="361"/>
    </location>
</feature>
<dbReference type="PRINTS" id="PR00690">
    <property type="entry name" value="ADHESNFAMILY"/>
</dbReference>
<dbReference type="RefSeq" id="WP_344878410.1">
    <property type="nucleotide sequence ID" value="NZ_BAABCJ010000001.1"/>
</dbReference>
<comment type="caution">
    <text evidence="9">The sequence shown here is derived from an EMBL/GenBank/DDBJ whole genome shotgun (WGS) entry which is preliminary data.</text>
</comment>
<evidence type="ECO:0008006" key="11">
    <source>
        <dbReference type="Google" id="ProtNLM"/>
    </source>
</evidence>
<evidence type="ECO:0000256" key="4">
    <source>
        <dbReference type="ARBA" id="ARBA00022729"/>
    </source>
</evidence>
<evidence type="ECO:0000256" key="8">
    <source>
        <dbReference type="SAM" id="SignalP"/>
    </source>
</evidence>
<feature type="coiled-coil region" evidence="6">
    <location>
        <begin position="219"/>
        <end position="246"/>
    </location>
</feature>
<dbReference type="EMBL" id="BAABCJ010000001">
    <property type="protein sequence ID" value="GAA3692447.1"/>
    <property type="molecule type" value="Genomic_DNA"/>
</dbReference>
<dbReference type="Pfam" id="PF01297">
    <property type="entry name" value="ZnuA"/>
    <property type="match status" value="1"/>
</dbReference>
<dbReference type="Proteomes" id="UP001501536">
    <property type="component" value="Unassembled WGS sequence"/>
</dbReference>
<proteinExistence type="inferred from homology"/>